<evidence type="ECO:0000313" key="4">
    <source>
        <dbReference type="Proteomes" id="UP000000238"/>
    </source>
</evidence>
<dbReference type="KEGG" id="hch:HCH_06041"/>
<protein>
    <recommendedName>
        <fullName evidence="5">Outer membrane protein beta-barrel domain-containing protein</fullName>
    </recommendedName>
</protein>
<reference evidence="3 4" key="1">
    <citation type="journal article" date="2005" name="Nucleic Acids Res.">
        <title>Genomic blueprint of Hahella chejuensis, a marine microbe producing an algicidal agent.</title>
        <authorList>
            <person name="Jeong H."/>
            <person name="Yim J.H."/>
            <person name="Lee C."/>
            <person name="Choi S.-H."/>
            <person name="Park Y.K."/>
            <person name="Yoon S.H."/>
            <person name="Hur C.-G."/>
            <person name="Kang H.-Y."/>
            <person name="Kim D."/>
            <person name="Lee H.H."/>
            <person name="Park K.H."/>
            <person name="Park S.-H."/>
            <person name="Park H.-S."/>
            <person name="Lee H.K."/>
            <person name="Oh T.K."/>
            <person name="Kim J.F."/>
        </authorList>
    </citation>
    <scope>NUCLEOTIDE SEQUENCE [LARGE SCALE GENOMIC DNA]</scope>
    <source>
        <strain evidence="3 4">KCTC 2396</strain>
    </source>
</reference>
<reference evidence="2" key="2">
    <citation type="submission" date="2005-10" db="EMBL/GenBank/DDBJ databases">
        <title>Hahella chejuensis KCTC 2396 prodigiosin biosynthesis gene cluster.</title>
        <authorList>
            <person name="Kim J.F."/>
            <person name="Jeong H."/>
            <person name="Park Y."/>
            <person name="Kim D."/>
        </authorList>
    </citation>
    <scope>NUCLEOTIDE SEQUENCE</scope>
    <source>
        <strain evidence="2">KCTC 2396</strain>
    </source>
</reference>
<dbReference type="EMBL" id="CP000155">
    <property type="protein sequence ID" value="ABC32691.1"/>
    <property type="molecule type" value="Genomic_DNA"/>
</dbReference>
<dbReference type="RefSeq" id="WP_011399749.1">
    <property type="nucleotide sequence ID" value="NC_007645.1"/>
</dbReference>
<dbReference type="OrthoDB" id="517121at2"/>
<gene>
    <name evidence="3" type="ordered locus">HCH_06041</name>
</gene>
<dbReference type="EMBL" id="DQ266254">
    <property type="protein sequence ID" value="ABB69089.1"/>
    <property type="molecule type" value="Genomic_DNA"/>
</dbReference>
<evidence type="ECO:0000313" key="3">
    <source>
        <dbReference type="EMBL" id="ABC32691.1"/>
    </source>
</evidence>
<proteinExistence type="predicted"/>
<dbReference type="HOGENOM" id="CLU_1179088_0_0_6"/>
<evidence type="ECO:0008006" key="5">
    <source>
        <dbReference type="Google" id="ProtNLM"/>
    </source>
</evidence>
<dbReference type="Proteomes" id="UP000000238">
    <property type="component" value="Chromosome"/>
</dbReference>
<organism evidence="3 4">
    <name type="scientific">Hahella chejuensis (strain KCTC 2396)</name>
    <dbReference type="NCBI Taxonomy" id="349521"/>
    <lineage>
        <taxon>Bacteria</taxon>
        <taxon>Pseudomonadati</taxon>
        <taxon>Pseudomonadota</taxon>
        <taxon>Gammaproteobacteria</taxon>
        <taxon>Oceanospirillales</taxon>
        <taxon>Hahellaceae</taxon>
        <taxon>Hahella</taxon>
    </lineage>
</organism>
<dbReference type="Gene3D" id="2.40.160.170">
    <property type="match status" value="1"/>
</dbReference>
<sequence>MADNSIVRLGATLILAAAYATSAQAADYSVGGMLGTQGVGVTAAKRTDWSLVDEDQLQLRFTFGGIDVDDVDDLELSGTKYKADFRTGTLTGGVDWYPFSGKYVDNIFFSGGLVYFDHDIKGTTKSGQSFNVGGAHVSSSDNVRLDAEIDQSSWAPYLSLGWGNRIRSESGLSFQAEFGVMAPLSDPDVKLSARDPGGVLSTSNLERERRDIEDDLGGAQGFLSVAVTYQF</sequence>
<dbReference type="STRING" id="349521.HCH_06041"/>
<evidence type="ECO:0000256" key="1">
    <source>
        <dbReference type="SAM" id="SignalP"/>
    </source>
</evidence>
<keyword evidence="1" id="KW-0732">Signal</keyword>
<feature type="signal peptide" evidence="1">
    <location>
        <begin position="1"/>
        <end position="25"/>
    </location>
</feature>
<dbReference type="eggNOG" id="ENOG5030IUS">
    <property type="taxonomic scope" value="Bacteria"/>
</dbReference>
<feature type="chain" id="PRO_5007701092" description="Outer membrane protein beta-barrel domain-containing protein" evidence="1">
    <location>
        <begin position="26"/>
        <end position="231"/>
    </location>
</feature>
<evidence type="ECO:0000313" key="2">
    <source>
        <dbReference type="EMBL" id="ABB69089.1"/>
    </source>
</evidence>
<keyword evidence="4" id="KW-1185">Reference proteome</keyword>
<dbReference type="AlphaFoldDB" id="Q2S9I3"/>
<accession>Q2S9I3</accession>
<name>Q2S9I3_HAHCH</name>